<dbReference type="PANTHER" id="PTHR38481:SF1">
    <property type="entry name" value="HYALURONATE LYASE"/>
    <property type="match status" value="1"/>
</dbReference>
<feature type="domain" description="Polysaccharide lyase family 8 central" evidence="4">
    <location>
        <begin position="316"/>
        <end position="571"/>
    </location>
</feature>
<evidence type="ECO:0000259" key="6">
    <source>
        <dbReference type="Pfam" id="PF08124"/>
    </source>
</evidence>
<evidence type="ECO:0000313" key="8">
    <source>
        <dbReference type="Proteomes" id="UP001230908"/>
    </source>
</evidence>
<evidence type="ECO:0000256" key="3">
    <source>
        <dbReference type="ARBA" id="ARBA00023239"/>
    </source>
</evidence>
<dbReference type="InterPro" id="IPR003159">
    <property type="entry name" value="Lyase_8_central_dom"/>
</dbReference>
<dbReference type="InterPro" id="IPR004103">
    <property type="entry name" value="Lyase_8_C"/>
</dbReference>
<feature type="domain" description="Polysaccharide lyase 8 N-terminal alpha-helical" evidence="6">
    <location>
        <begin position="52"/>
        <end position="162"/>
    </location>
</feature>
<dbReference type="EMBL" id="JAVHUY010000029">
    <property type="protein sequence ID" value="MDQ7908263.1"/>
    <property type="molecule type" value="Genomic_DNA"/>
</dbReference>
<comment type="similarity">
    <text evidence="1">Belongs to the polysaccharide lyase 8 family.</text>
</comment>
<dbReference type="Gene3D" id="2.70.98.10">
    <property type="match status" value="1"/>
</dbReference>
<accession>A0ABU0ZMK4</accession>
<dbReference type="RefSeq" id="WP_308715533.1">
    <property type="nucleotide sequence ID" value="NZ_JAVHUY010000029.1"/>
</dbReference>
<reference evidence="7 8" key="1">
    <citation type="submission" date="2023-08" db="EMBL/GenBank/DDBJ databases">
        <title>Phytohabitans sansha sp. nov., isolated from marine sediment.</title>
        <authorList>
            <person name="Zhao Y."/>
            <person name="Yi K."/>
        </authorList>
    </citation>
    <scope>NUCLEOTIDE SEQUENCE [LARGE SCALE GENOMIC DNA]</scope>
    <source>
        <strain evidence="7 8">ZYX-F-186</strain>
    </source>
</reference>
<name>A0ABU0ZMK4_9ACTN</name>
<dbReference type="SUPFAM" id="SSF49863">
    <property type="entry name" value="Hyaluronate lyase-like, C-terminal domain"/>
    <property type="match status" value="1"/>
</dbReference>
<evidence type="ECO:0000259" key="4">
    <source>
        <dbReference type="Pfam" id="PF02278"/>
    </source>
</evidence>
<sequence length="695" mass="74266">MRSLDRRTLLIGGLAAGGAALGAGLPDRPARAGGRTDLAAAADDFARMRALWRALHVTSGYDPADPGIAPVLTTITGEAQRWWSAMAKSSSRTYLWSDAQLGVHQSFAIRDSFARLRAMALAWATPGSGLAGRDDLRADTVAGLDWVVGHWCNENRDPVGNWCFYRDGSFIQHHYYPYAGAYGASILDALAPVLRTVAGTPWQVDAPIVVEWLREAFDPLIWRGGFMDMTRGRTIARPDEQSPVTGHATPAAALGLLGAAPAAETAWLRSLLKEWMLADGYRADPTPARNVPLRLAARVLLDDATVTRRGPLAVSKVYHHQDRVVHRRADWALAIAMHSSRIANFEYLNGENTRGWITADGATYLYTAAEQYGDAYWPTVNSARLAGTTIDVRSRAAGEGDGYRSGVNWAGGATLDGRYTAAGMNLDAQGSSLTAKKSWFCFDREVVALGARINATDGRRVETTVDNRQISASGAEKLLVNGVERVAQAGWVEEPQTRWVHIGGTGGYVFPTPTLVDFRREARTGRWTDVNTHPTYAGYTGALTRNYLAAWIDHGTDPANAGYAYVILPTATPEQTAAYAARPDAVVVANTASVQAARSSSARVLAANFWAAASASVVTSLDPGSVVLMEGDGEIAVAVADPTHQASRIRLTVDLGATRVVAADPGITVTALAPLTFTVSVAGAAGATRTLRAAR</sequence>
<evidence type="ECO:0000256" key="2">
    <source>
        <dbReference type="ARBA" id="ARBA00022729"/>
    </source>
</evidence>
<feature type="domain" description="Polysaccharide lyase family 8 C-terminal" evidence="5">
    <location>
        <begin position="587"/>
        <end position="649"/>
    </location>
</feature>
<dbReference type="Pfam" id="PF02884">
    <property type="entry name" value="Lyase_8_C"/>
    <property type="match status" value="1"/>
</dbReference>
<dbReference type="CDD" id="cd01083">
    <property type="entry name" value="GAG_Lyase"/>
    <property type="match status" value="1"/>
</dbReference>
<dbReference type="InterPro" id="IPR012970">
    <property type="entry name" value="Lyase_8_alpha_N"/>
</dbReference>
<dbReference type="InterPro" id="IPR038970">
    <property type="entry name" value="Lyase_8"/>
</dbReference>
<feature type="domain" description="Polysaccharide lyase 8 N-terminal alpha-helical" evidence="6">
    <location>
        <begin position="164"/>
        <end position="273"/>
    </location>
</feature>
<dbReference type="Proteomes" id="UP001230908">
    <property type="component" value="Unassembled WGS sequence"/>
</dbReference>
<comment type="caution">
    <text evidence="7">The sequence shown here is derived from an EMBL/GenBank/DDBJ whole genome shotgun (WGS) entry which is preliminary data.</text>
</comment>
<dbReference type="Pfam" id="PF02278">
    <property type="entry name" value="Lyase_8"/>
    <property type="match status" value="1"/>
</dbReference>
<dbReference type="Gene3D" id="1.50.10.100">
    <property type="entry name" value="Chondroitin AC/alginate lyase"/>
    <property type="match status" value="2"/>
</dbReference>
<dbReference type="SUPFAM" id="SSF48230">
    <property type="entry name" value="Chondroitin AC/alginate lyase"/>
    <property type="match status" value="1"/>
</dbReference>
<evidence type="ECO:0000313" key="7">
    <source>
        <dbReference type="EMBL" id="MDQ7908263.1"/>
    </source>
</evidence>
<keyword evidence="3 7" id="KW-0456">Lyase</keyword>
<dbReference type="InterPro" id="IPR006311">
    <property type="entry name" value="TAT_signal"/>
</dbReference>
<dbReference type="InterPro" id="IPR011013">
    <property type="entry name" value="Gal_mutarotase_sf_dom"/>
</dbReference>
<dbReference type="InterPro" id="IPR014718">
    <property type="entry name" value="GH-type_carb-bd"/>
</dbReference>
<dbReference type="GO" id="GO:0016829">
    <property type="term" value="F:lyase activity"/>
    <property type="evidence" value="ECO:0007669"/>
    <property type="project" value="UniProtKB-KW"/>
</dbReference>
<evidence type="ECO:0000259" key="5">
    <source>
        <dbReference type="Pfam" id="PF02884"/>
    </source>
</evidence>
<dbReference type="Pfam" id="PF08124">
    <property type="entry name" value="Lyase_8_N"/>
    <property type="match status" value="2"/>
</dbReference>
<keyword evidence="8" id="KW-1185">Reference proteome</keyword>
<dbReference type="SUPFAM" id="SSF74650">
    <property type="entry name" value="Galactose mutarotase-like"/>
    <property type="match status" value="1"/>
</dbReference>
<evidence type="ECO:0000256" key="1">
    <source>
        <dbReference type="ARBA" id="ARBA00006699"/>
    </source>
</evidence>
<dbReference type="InterPro" id="IPR011071">
    <property type="entry name" value="Lyase_8-like_C"/>
</dbReference>
<dbReference type="InterPro" id="IPR008929">
    <property type="entry name" value="Chondroitin_lyas"/>
</dbReference>
<protein>
    <submittedName>
        <fullName evidence="7">Polysaccharide lyase 8 family protein</fullName>
    </submittedName>
</protein>
<dbReference type="PANTHER" id="PTHR38481">
    <property type="entry name" value="HYALURONATE LYASE"/>
    <property type="match status" value="1"/>
</dbReference>
<dbReference type="Gene3D" id="2.60.220.10">
    <property type="entry name" value="Polysaccharide lyase family 8-like, C-terminal"/>
    <property type="match status" value="1"/>
</dbReference>
<gene>
    <name evidence="7" type="ORF">RB614_27425</name>
</gene>
<keyword evidence="2" id="KW-0732">Signal</keyword>
<proteinExistence type="inferred from homology"/>
<organism evidence="7 8">
    <name type="scientific">Phytohabitans maris</name>
    <dbReference type="NCBI Taxonomy" id="3071409"/>
    <lineage>
        <taxon>Bacteria</taxon>
        <taxon>Bacillati</taxon>
        <taxon>Actinomycetota</taxon>
        <taxon>Actinomycetes</taxon>
        <taxon>Micromonosporales</taxon>
        <taxon>Micromonosporaceae</taxon>
    </lineage>
</organism>
<dbReference type="PROSITE" id="PS51318">
    <property type="entry name" value="TAT"/>
    <property type="match status" value="1"/>
</dbReference>